<dbReference type="Proteomes" id="UP001286313">
    <property type="component" value="Unassembled WGS sequence"/>
</dbReference>
<sequence>MTSVNKKPKGHPNINGTALARSSTPLPARSLTGTPYTPTPTPRSDAGREPLTARHPSFSSSIRLPSLAPNLIITTSTPSPSDILTLRLPDFPYHISSAEVLPGFYRRVTGILCFQRPASAPTATHSANPSPSRTDTHLTHLC</sequence>
<gene>
    <name evidence="2" type="ORF">Pcinc_029741</name>
</gene>
<feature type="compositionally biased region" description="Basic residues" evidence="1">
    <location>
        <begin position="1"/>
        <end position="10"/>
    </location>
</feature>
<protein>
    <submittedName>
        <fullName evidence="2">Uncharacterized protein</fullName>
    </submittedName>
</protein>
<evidence type="ECO:0000313" key="2">
    <source>
        <dbReference type="EMBL" id="KAK3864586.1"/>
    </source>
</evidence>
<dbReference type="AlphaFoldDB" id="A0AAE1F079"/>
<comment type="caution">
    <text evidence="2">The sequence shown here is derived from an EMBL/GenBank/DDBJ whole genome shotgun (WGS) entry which is preliminary data.</text>
</comment>
<evidence type="ECO:0000256" key="1">
    <source>
        <dbReference type="SAM" id="MobiDB-lite"/>
    </source>
</evidence>
<proteinExistence type="predicted"/>
<name>A0AAE1F079_PETCI</name>
<feature type="region of interest" description="Disordered" evidence="1">
    <location>
        <begin position="1"/>
        <end position="62"/>
    </location>
</feature>
<accession>A0AAE1F079</accession>
<dbReference type="EMBL" id="JAWQEG010003766">
    <property type="protein sequence ID" value="KAK3864586.1"/>
    <property type="molecule type" value="Genomic_DNA"/>
</dbReference>
<evidence type="ECO:0000313" key="3">
    <source>
        <dbReference type="Proteomes" id="UP001286313"/>
    </source>
</evidence>
<feature type="compositionally biased region" description="Polar residues" evidence="1">
    <location>
        <begin position="14"/>
        <end position="25"/>
    </location>
</feature>
<reference evidence="2" key="1">
    <citation type="submission" date="2023-10" db="EMBL/GenBank/DDBJ databases">
        <title>Genome assemblies of two species of porcelain crab, Petrolisthes cinctipes and Petrolisthes manimaculis (Anomura: Porcellanidae).</title>
        <authorList>
            <person name="Angst P."/>
        </authorList>
    </citation>
    <scope>NUCLEOTIDE SEQUENCE</scope>
    <source>
        <strain evidence="2">PB745_01</strain>
        <tissue evidence="2">Gill</tissue>
    </source>
</reference>
<feature type="region of interest" description="Disordered" evidence="1">
    <location>
        <begin position="120"/>
        <end position="142"/>
    </location>
</feature>
<keyword evidence="3" id="KW-1185">Reference proteome</keyword>
<organism evidence="2 3">
    <name type="scientific">Petrolisthes cinctipes</name>
    <name type="common">Flat porcelain crab</name>
    <dbReference type="NCBI Taxonomy" id="88211"/>
    <lineage>
        <taxon>Eukaryota</taxon>
        <taxon>Metazoa</taxon>
        <taxon>Ecdysozoa</taxon>
        <taxon>Arthropoda</taxon>
        <taxon>Crustacea</taxon>
        <taxon>Multicrustacea</taxon>
        <taxon>Malacostraca</taxon>
        <taxon>Eumalacostraca</taxon>
        <taxon>Eucarida</taxon>
        <taxon>Decapoda</taxon>
        <taxon>Pleocyemata</taxon>
        <taxon>Anomura</taxon>
        <taxon>Galatheoidea</taxon>
        <taxon>Porcellanidae</taxon>
        <taxon>Petrolisthes</taxon>
    </lineage>
</organism>
<feature type="compositionally biased region" description="Polar residues" evidence="1">
    <location>
        <begin position="121"/>
        <end position="133"/>
    </location>
</feature>